<gene>
    <name evidence="4" type="ORF">KGMB01110_12300</name>
</gene>
<dbReference type="Proteomes" id="UP000265643">
    <property type="component" value="Unassembled WGS sequence"/>
</dbReference>
<name>A0A391NYZ6_9FIRM</name>
<protein>
    <recommendedName>
        <fullName evidence="6">Bacterial repeat domain-containing protein</fullName>
    </recommendedName>
</protein>
<evidence type="ECO:0000313" key="4">
    <source>
        <dbReference type="EMBL" id="GCA66794.1"/>
    </source>
</evidence>
<evidence type="ECO:0000256" key="3">
    <source>
        <dbReference type="SAM" id="SignalP"/>
    </source>
</evidence>
<keyword evidence="3" id="KW-0732">Signal</keyword>
<dbReference type="RefSeq" id="WP_119297850.1">
    <property type="nucleotide sequence ID" value="NZ_BHGK01000001.1"/>
</dbReference>
<feature type="compositionally biased region" description="Basic and acidic residues" evidence="1">
    <location>
        <begin position="530"/>
        <end position="544"/>
    </location>
</feature>
<dbReference type="EMBL" id="BHGK01000001">
    <property type="protein sequence ID" value="GCA66794.1"/>
    <property type="molecule type" value="Genomic_DNA"/>
</dbReference>
<feature type="chain" id="PRO_5017187924" description="Bacterial repeat domain-containing protein" evidence="3">
    <location>
        <begin position="30"/>
        <end position="595"/>
    </location>
</feature>
<dbReference type="AlphaFoldDB" id="A0A391NYZ6"/>
<evidence type="ECO:0008006" key="6">
    <source>
        <dbReference type="Google" id="ProtNLM"/>
    </source>
</evidence>
<organism evidence="4 5">
    <name type="scientific">Mediterraneibacter butyricigenes</name>
    <dbReference type="NCBI Taxonomy" id="2316025"/>
    <lineage>
        <taxon>Bacteria</taxon>
        <taxon>Bacillati</taxon>
        <taxon>Bacillota</taxon>
        <taxon>Clostridia</taxon>
        <taxon>Lachnospirales</taxon>
        <taxon>Lachnospiraceae</taxon>
        <taxon>Mediterraneibacter</taxon>
    </lineage>
</organism>
<feature type="compositionally biased region" description="Polar residues" evidence="1">
    <location>
        <begin position="517"/>
        <end position="528"/>
    </location>
</feature>
<keyword evidence="2" id="KW-1133">Transmembrane helix</keyword>
<feature type="region of interest" description="Disordered" evidence="1">
    <location>
        <begin position="515"/>
        <end position="564"/>
    </location>
</feature>
<reference evidence="5" key="1">
    <citation type="submission" date="2018-09" db="EMBL/GenBank/DDBJ databases">
        <title>Draft Genome Sequence of Mediterraneibacter sp. KCTC 15684.</title>
        <authorList>
            <person name="Kim J.S."/>
            <person name="Han K.I."/>
            <person name="Suh M.K."/>
            <person name="Lee K.C."/>
            <person name="Eom M.K."/>
            <person name="Lee J.H."/>
            <person name="Park S.H."/>
            <person name="Kang S.W."/>
            <person name="Park J.E."/>
            <person name="Oh B.S."/>
            <person name="Yu S.Y."/>
            <person name="Choi S.H."/>
            <person name="Lee D.H."/>
            <person name="Yoon H."/>
            <person name="Kim B."/>
            <person name="Yang S.J."/>
            <person name="Lee J.S."/>
        </authorList>
    </citation>
    <scope>NUCLEOTIDE SEQUENCE [LARGE SCALE GENOMIC DNA]</scope>
    <source>
        <strain evidence="5">KCTC 15684</strain>
    </source>
</reference>
<accession>A0A391NYZ6</accession>
<sequence>MKKMRISICLCLCLAMILSILSVHTEAYAYDKTEVTLNFIDNPTFQDNEVIYNVGDGIYYKIGLCYRTDEGTYTKVDLPASNDLKIDLNAENYFLYVRPGADSIESGSGYTGAMLYVGEEPMDVSRNQYVVLDSLKYWDGETLKIRLEKYGPPTPGPTYPDKISIHGTFDGFGMNIRLNTERIGNEGSNITGVGKGYASGDINNLLQIQLAFGAGEIGTITVNGQSIAIPEGTKDTLAFSVAPASSYDIVVTMRKDQTEVPRTIIWESEKEHNTSLKDDELLKHGTIEILDVQDADGNSVGLDNVKQDMVKNYGWASILPGSKVIFRMTPDYGYQLTALLINDEKLTAREEQSTLEYIMPDTNVHICGIFEEVEDKVVTASTEVKTGEIQIDDSEIASGSVVLSVKDAELTEAQKAEFAKAATDYQIASYLNLDLDQVLYKGTADEVWNNSLNTLKNSATVKLQLAQGVDGKKIVIVHEKHDGTYEILPAIYDSATQTITFETTSFSNYAIAGKAESGNNGEKPSSGSDNDDKVKKPENTKDQNKANTASKDQKKNKSKTSAAKTGDYGSAELYVMMLLFGVALVGGSGVMKKRR</sequence>
<feature type="transmembrane region" description="Helical" evidence="2">
    <location>
        <begin position="573"/>
        <end position="591"/>
    </location>
</feature>
<comment type="caution">
    <text evidence="4">The sequence shown here is derived from an EMBL/GenBank/DDBJ whole genome shotgun (WGS) entry which is preliminary data.</text>
</comment>
<keyword evidence="2" id="KW-0472">Membrane</keyword>
<keyword evidence="2" id="KW-0812">Transmembrane</keyword>
<proteinExistence type="predicted"/>
<evidence type="ECO:0000313" key="5">
    <source>
        <dbReference type="Proteomes" id="UP000265643"/>
    </source>
</evidence>
<keyword evidence="5" id="KW-1185">Reference proteome</keyword>
<evidence type="ECO:0000256" key="2">
    <source>
        <dbReference type="SAM" id="Phobius"/>
    </source>
</evidence>
<evidence type="ECO:0000256" key="1">
    <source>
        <dbReference type="SAM" id="MobiDB-lite"/>
    </source>
</evidence>
<feature type="signal peptide" evidence="3">
    <location>
        <begin position="1"/>
        <end position="29"/>
    </location>
</feature>